<accession>A0A377M7Y4</accession>
<reference evidence="8 9" key="1">
    <citation type="submission" date="2018-06" db="EMBL/GenBank/DDBJ databases">
        <authorList>
            <consortium name="Pathogen Informatics"/>
            <person name="Doyle S."/>
        </authorList>
    </citation>
    <scope>NUCLEOTIDE SEQUENCE [LARGE SCALE GENOMIC DNA]</scope>
    <source>
        <strain evidence="8 9">NCTC10005</strain>
    </source>
</reference>
<comment type="similarity">
    <text evidence="4">Belongs to the glycosyl hydrolase 5 (cellulase A) family.</text>
</comment>
<keyword evidence="3 4" id="KW-0326">Glycosidase</keyword>
<comment type="similarity">
    <text evidence="1">Belongs to the sodium:galactoside symporter (TC 2.A.2) family.</text>
</comment>
<evidence type="ECO:0000256" key="1">
    <source>
        <dbReference type="ARBA" id="ARBA00009617"/>
    </source>
</evidence>
<dbReference type="InterPro" id="IPR017853">
    <property type="entry name" value="GH"/>
</dbReference>
<dbReference type="InterPro" id="IPR001547">
    <property type="entry name" value="Glyco_hydro_5"/>
</dbReference>
<feature type="transmembrane region" description="Helical" evidence="6">
    <location>
        <begin position="461"/>
        <end position="479"/>
    </location>
</feature>
<evidence type="ECO:0000313" key="8">
    <source>
        <dbReference type="EMBL" id="STQ14472.1"/>
    </source>
</evidence>
<dbReference type="SUPFAM" id="SSF103473">
    <property type="entry name" value="MFS general substrate transporter"/>
    <property type="match status" value="1"/>
</dbReference>
<protein>
    <submittedName>
        <fullName evidence="8">Cellulase (Glycosyl hydrolase family 5)</fullName>
    </submittedName>
</protein>
<dbReference type="SUPFAM" id="SSF51445">
    <property type="entry name" value="(Trans)glycosidases"/>
    <property type="match status" value="1"/>
</dbReference>
<evidence type="ECO:0000259" key="7">
    <source>
        <dbReference type="Pfam" id="PF00150"/>
    </source>
</evidence>
<feature type="domain" description="Glycoside hydrolase family 5" evidence="7">
    <location>
        <begin position="54"/>
        <end position="284"/>
    </location>
</feature>
<feature type="transmembrane region" description="Helical" evidence="6">
    <location>
        <begin position="422"/>
        <end position="440"/>
    </location>
</feature>
<evidence type="ECO:0000256" key="3">
    <source>
        <dbReference type="ARBA" id="ARBA00023295"/>
    </source>
</evidence>
<feature type="transmembrane region" description="Helical" evidence="6">
    <location>
        <begin position="485"/>
        <end position="506"/>
    </location>
</feature>
<dbReference type="GO" id="GO:0004553">
    <property type="term" value="F:hydrolase activity, hydrolyzing O-glycosyl compounds"/>
    <property type="evidence" value="ECO:0007669"/>
    <property type="project" value="InterPro"/>
</dbReference>
<dbReference type="InterPro" id="IPR039672">
    <property type="entry name" value="MFS_2"/>
</dbReference>
<dbReference type="Proteomes" id="UP000255106">
    <property type="component" value="Unassembled WGS sequence"/>
</dbReference>
<evidence type="ECO:0000256" key="4">
    <source>
        <dbReference type="RuleBase" id="RU361153"/>
    </source>
</evidence>
<name>A0A377M7Y4_ENTCL</name>
<dbReference type="PANTHER" id="PTHR11328">
    <property type="entry name" value="MAJOR FACILITATOR SUPERFAMILY DOMAIN-CONTAINING PROTEIN"/>
    <property type="match status" value="1"/>
</dbReference>
<dbReference type="GO" id="GO:0015293">
    <property type="term" value="F:symporter activity"/>
    <property type="evidence" value="ECO:0007669"/>
    <property type="project" value="InterPro"/>
</dbReference>
<sequence length="594" mass="67808">MKEQWSREQAQAWYQQKGWLCGFNYLPSTAVNWTDIWQEETFDAATIERELGWAAEAGYNTLRINLPFIVWEHDRDGLMARIDRFLTIADGRGFSTMLTLMDDCGFSGDEPYLGPQKPPVPGKHNSQAAASPGRDKVCDPDCWANIERYIRDVVRQFRDDKRVLLWDLYNEPGNRGIFATGTQEVQYDAKLETCAHELMKLAFQWVREEDPTQPLTVCAWRLPPEEEGETFFQHPLDQTALALSDVVSFHAYTHTGRMTAIIQQLQKLGRPLFCTEWLARHVGSTIEEQLPLMYAAKVAPYQWGLVRGKTQTWLPWPVVMKESTDYCRLWFHDVFEENGIPFSRREIALMQQLRKIARKSRANNIDRRPTAGQPGRHITMAMTMKIPSRELWSYFGYGLGQCFSFGLVGSFINYFYTDVLGISALAASTIFLIARAWDAVHDPLFASIMDTINSRFGKFRHFLLIAPLLITGVTLLSFYKIEADMTTKILYAGVTYILWGTLYAISDIPFWSMSSVMTNDSAQRTRAVTAAMLGVNAGIACANIFFPKLAAFFAQYSNDKGYFMAALVMMLVGLPLMLNGFMQIKERVPPSRKR</sequence>
<dbReference type="EMBL" id="UGJB01000004">
    <property type="protein sequence ID" value="STQ14472.1"/>
    <property type="molecule type" value="Genomic_DNA"/>
</dbReference>
<dbReference type="Pfam" id="PF00150">
    <property type="entry name" value="Cellulase"/>
    <property type="match status" value="1"/>
</dbReference>
<gene>
    <name evidence="8" type="primary">melB_2</name>
    <name evidence="8" type="ORF">NCTC10005_07329</name>
</gene>
<feature type="transmembrane region" description="Helical" evidence="6">
    <location>
        <begin position="561"/>
        <end position="584"/>
    </location>
</feature>
<keyword evidence="6" id="KW-0812">Transmembrane</keyword>
<dbReference type="InterPro" id="IPR036259">
    <property type="entry name" value="MFS_trans_sf"/>
</dbReference>
<feature type="transmembrane region" description="Helical" evidence="6">
    <location>
        <begin position="527"/>
        <end position="546"/>
    </location>
</feature>
<evidence type="ECO:0000256" key="6">
    <source>
        <dbReference type="SAM" id="Phobius"/>
    </source>
</evidence>
<dbReference type="Pfam" id="PF13347">
    <property type="entry name" value="MFS_2"/>
    <property type="match status" value="1"/>
</dbReference>
<evidence type="ECO:0000256" key="5">
    <source>
        <dbReference type="SAM" id="MobiDB-lite"/>
    </source>
</evidence>
<dbReference type="GO" id="GO:0008643">
    <property type="term" value="P:carbohydrate transport"/>
    <property type="evidence" value="ECO:0007669"/>
    <property type="project" value="InterPro"/>
</dbReference>
<keyword evidence="2 4" id="KW-0378">Hydrolase</keyword>
<keyword evidence="6" id="KW-1133">Transmembrane helix</keyword>
<dbReference type="Gene3D" id="3.20.20.80">
    <property type="entry name" value="Glycosidases"/>
    <property type="match status" value="1"/>
</dbReference>
<keyword evidence="6" id="KW-0472">Membrane</keyword>
<proteinExistence type="inferred from homology"/>
<dbReference type="Gene3D" id="1.20.1250.20">
    <property type="entry name" value="MFS general substrate transporter like domains"/>
    <property type="match status" value="1"/>
</dbReference>
<dbReference type="GO" id="GO:0005886">
    <property type="term" value="C:plasma membrane"/>
    <property type="evidence" value="ECO:0007669"/>
    <property type="project" value="TreeGrafter"/>
</dbReference>
<dbReference type="AlphaFoldDB" id="A0A377M7Y4"/>
<dbReference type="PANTHER" id="PTHR11328:SF43">
    <property type="entry name" value="SULFOQUINOVOSE IMPORTER-RELATED"/>
    <property type="match status" value="1"/>
</dbReference>
<evidence type="ECO:0000313" key="9">
    <source>
        <dbReference type="Proteomes" id="UP000255106"/>
    </source>
</evidence>
<evidence type="ECO:0000256" key="2">
    <source>
        <dbReference type="ARBA" id="ARBA00022801"/>
    </source>
</evidence>
<feature type="region of interest" description="Disordered" evidence="5">
    <location>
        <begin position="111"/>
        <end position="135"/>
    </location>
</feature>
<organism evidence="8 9">
    <name type="scientific">Enterobacter cloacae</name>
    <dbReference type="NCBI Taxonomy" id="550"/>
    <lineage>
        <taxon>Bacteria</taxon>
        <taxon>Pseudomonadati</taxon>
        <taxon>Pseudomonadota</taxon>
        <taxon>Gammaproteobacteria</taxon>
        <taxon>Enterobacterales</taxon>
        <taxon>Enterobacteriaceae</taxon>
        <taxon>Enterobacter</taxon>
        <taxon>Enterobacter cloacae complex</taxon>
    </lineage>
</organism>
<feature type="transmembrane region" description="Helical" evidence="6">
    <location>
        <begin position="394"/>
        <end position="416"/>
    </location>
</feature>
<dbReference type="GO" id="GO:0000272">
    <property type="term" value="P:polysaccharide catabolic process"/>
    <property type="evidence" value="ECO:0007669"/>
    <property type="project" value="InterPro"/>
</dbReference>